<dbReference type="EMBL" id="RRYP01000007">
    <property type="protein sequence ID" value="TNV88256.1"/>
    <property type="molecule type" value="Genomic_DNA"/>
</dbReference>
<comment type="caution">
    <text evidence="2">The sequence shown here is derived from an EMBL/GenBank/DDBJ whole genome shotgun (WGS) entry which is preliminary data.</text>
</comment>
<evidence type="ECO:0000313" key="3">
    <source>
        <dbReference type="Proteomes" id="UP000785679"/>
    </source>
</evidence>
<name>A0A8J8PA61_HALGN</name>
<feature type="transmembrane region" description="Helical" evidence="1">
    <location>
        <begin position="12"/>
        <end position="31"/>
    </location>
</feature>
<accession>A0A8J8PA61</accession>
<protein>
    <submittedName>
        <fullName evidence="2">Uncharacterized protein</fullName>
    </submittedName>
</protein>
<reference evidence="2" key="1">
    <citation type="submission" date="2019-06" db="EMBL/GenBank/DDBJ databases">
        <authorList>
            <person name="Zheng W."/>
        </authorList>
    </citation>
    <scope>NUCLEOTIDE SEQUENCE</scope>
    <source>
        <strain evidence="2">QDHG01</strain>
    </source>
</reference>
<feature type="transmembrane region" description="Helical" evidence="1">
    <location>
        <begin position="95"/>
        <end position="116"/>
    </location>
</feature>
<keyword evidence="1" id="KW-0812">Transmembrane</keyword>
<evidence type="ECO:0000256" key="1">
    <source>
        <dbReference type="SAM" id="Phobius"/>
    </source>
</evidence>
<dbReference type="Proteomes" id="UP000785679">
    <property type="component" value="Unassembled WGS sequence"/>
</dbReference>
<gene>
    <name evidence="2" type="ORF">FGO68_gene11483</name>
</gene>
<proteinExistence type="predicted"/>
<sequence length="273" mass="30584">MAQLWGMLNSLALLTMLSLISVNIPGIARYISRSLVAFSQLDIFPTSVFLQESLGLKFTVIGENSEDPDNDPLTSELADLGFGSRSTSINMGSTLVYLVGIGLAFAALGLFQIFSWRIPAIKSFYQKIHSLIVWGAVLRFLQQQYLTLYLSSLIKLYSLTLNSPGDIFDIVLTVPIFIVCSIYPIWSIVHVIRNFNKPNIETTQNLIENLKIKSLAQALCTTLETMKQPQSISSQYYTKPTFYSLSPISLILKTICLFSMKVLLLCTFSQWSH</sequence>
<organism evidence="2 3">
    <name type="scientific">Halteria grandinella</name>
    <dbReference type="NCBI Taxonomy" id="5974"/>
    <lineage>
        <taxon>Eukaryota</taxon>
        <taxon>Sar</taxon>
        <taxon>Alveolata</taxon>
        <taxon>Ciliophora</taxon>
        <taxon>Intramacronucleata</taxon>
        <taxon>Spirotrichea</taxon>
        <taxon>Stichotrichia</taxon>
        <taxon>Sporadotrichida</taxon>
        <taxon>Halteriidae</taxon>
        <taxon>Halteria</taxon>
    </lineage>
</organism>
<feature type="transmembrane region" description="Helical" evidence="1">
    <location>
        <begin position="167"/>
        <end position="189"/>
    </location>
</feature>
<keyword evidence="1" id="KW-1133">Transmembrane helix</keyword>
<dbReference type="AlphaFoldDB" id="A0A8J8PA61"/>
<keyword evidence="3" id="KW-1185">Reference proteome</keyword>
<keyword evidence="1" id="KW-0472">Membrane</keyword>
<feature type="transmembrane region" description="Helical" evidence="1">
    <location>
        <begin position="250"/>
        <end position="271"/>
    </location>
</feature>
<evidence type="ECO:0000313" key="2">
    <source>
        <dbReference type="EMBL" id="TNV88256.1"/>
    </source>
</evidence>